<proteinExistence type="predicted"/>
<dbReference type="InterPro" id="IPR001680">
    <property type="entry name" value="WD40_rpt"/>
</dbReference>
<dbReference type="SMART" id="SM00320">
    <property type="entry name" value="WD40"/>
    <property type="match status" value="5"/>
</dbReference>
<protein>
    <submittedName>
        <fullName evidence="4">Uncharacterized protein</fullName>
    </submittedName>
</protein>
<gene>
    <name evidence="4" type="ORF">ASTO00021_LOCUS10973</name>
</gene>
<sequence length="334" mass="37972">MTKKKEIYTYEAPWPVYGLCWSERLDDRFQFRLAVGSFIEQYKNKVQIIQYDESTDAFVKKSQFDHPYPTTKLQWIPDPKSLQEDLLATSGDYLRLWSIPEDEGENPRMTALLNNSKNSDYCAPLTSFDWNQTAQNIIGTSSIDTTCTIWDIHTQQALTQLIAHDEEVFDIAFAKEKDIFASTGADGSVRMFDIRSLESSTVVYESGQGDARTPLLRLAWNKLDPFYLATVSMDSPRTMILDIRWPKQPLVADLRGHSACINAIAWAPHSPSHICTAGDDTQALIWHLSDMPRPIEDPILAYSADSHINNLQWSSATPDWVAIAYDKSIQVLRV</sequence>
<feature type="repeat" description="WD" evidence="3">
    <location>
        <begin position="254"/>
        <end position="289"/>
    </location>
</feature>
<dbReference type="PANTHER" id="PTHR19919">
    <property type="entry name" value="WD REPEAT CONTAINING PROTEIN"/>
    <property type="match status" value="1"/>
</dbReference>
<dbReference type="AlphaFoldDB" id="A0A7S3PIY0"/>
<evidence type="ECO:0000313" key="4">
    <source>
        <dbReference type="EMBL" id="CAE0440840.1"/>
    </source>
</evidence>
<reference evidence="4" key="1">
    <citation type="submission" date="2021-01" db="EMBL/GenBank/DDBJ databases">
        <authorList>
            <person name="Corre E."/>
            <person name="Pelletier E."/>
            <person name="Niang G."/>
            <person name="Scheremetjew M."/>
            <person name="Finn R."/>
            <person name="Kale V."/>
            <person name="Holt S."/>
            <person name="Cochrane G."/>
            <person name="Meng A."/>
            <person name="Brown T."/>
            <person name="Cohen L."/>
        </authorList>
    </citation>
    <scope>NUCLEOTIDE SEQUENCE</scope>
    <source>
        <strain evidence="4">GSBS06</strain>
    </source>
</reference>
<dbReference type="PROSITE" id="PS50294">
    <property type="entry name" value="WD_REPEATS_REGION"/>
    <property type="match status" value="1"/>
</dbReference>
<organism evidence="4">
    <name type="scientific">Aplanochytrium stocchinoi</name>
    <dbReference type="NCBI Taxonomy" id="215587"/>
    <lineage>
        <taxon>Eukaryota</taxon>
        <taxon>Sar</taxon>
        <taxon>Stramenopiles</taxon>
        <taxon>Bigyra</taxon>
        <taxon>Labyrinthulomycetes</taxon>
        <taxon>Thraustochytrida</taxon>
        <taxon>Thraustochytriidae</taxon>
        <taxon>Aplanochytrium</taxon>
    </lineage>
</organism>
<keyword evidence="1 3" id="KW-0853">WD repeat</keyword>
<dbReference type="Gene3D" id="2.130.10.10">
    <property type="entry name" value="YVTN repeat-like/Quinoprotein amine dehydrogenase"/>
    <property type="match status" value="1"/>
</dbReference>
<evidence type="ECO:0000256" key="1">
    <source>
        <dbReference type="ARBA" id="ARBA00022574"/>
    </source>
</evidence>
<dbReference type="InterPro" id="IPR036322">
    <property type="entry name" value="WD40_repeat_dom_sf"/>
</dbReference>
<evidence type="ECO:0000256" key="2">
    <source>
        <dbReference type="ARBA" id="ARBA00022737"/>
    </source>
</evidence>
<dbReference type="PROSITE" id="PS50082">
    <property type="entry name" value="WD_REPEATS_2"/>
    <property type="match status" value="2"/>
</dbReference>
<evidence type="ECO:0000256" key="3">
    <source>
        <dbReference type="PROSITE-ProRule" id="PRU00221"/>
    </source>
</evidence>
<feature type="repeat" description="WD" evidence="3">
    <location>
        <begin position="161"/>
        <end position="202"/>
    </location>
</feature>
<dbReference type="Pfam" id="PF00400">
    <property type="entry name" value="WD40"/>
    <property type="match status" value="2"/>
</dbReference>
<dbReference type="EMBL" id="HBIN01014499">
    <property type="protein sequence ID" value="CAE0440840.1"/>
    <property type="molecule type" value="Transcribed_RNA"/>
</dbReference>
<dbReference type="SUPFAM" id="SSF50978">
    <property type="entry name" value="WD40 repeat-like"/>
    <property type="match status" value="1"/>
</dbReference>
<dbReference type="InterPro" id="IPR015943">
    <property type="entry name" value="WD40/YVTN_repeat-like_dom_sf"/>
</dbReference>
<accession>A0A7S3PIY0</accession>
<name>A0A7S3PIY0_9STRA</name>
<dbReference type="InterPro" id="IPR045159">
    <property type="entry name" value="DCAF7-like"/>
</dbReference>
<keyword evidence="2" id="KW-0677">Repeat</keyword>